<dbReference type="Pfam" id="PF02738">
    <property type="entry name" value="MoCoBD_1"/>
    <property type="match status" value="1"/>
</dbReference>
<dbReference type="GO" id="GO:0004854">
    <property type="term" value="F:xanthine dehydrogenase activity"/>
    <property type="evidence" value="ECO:0007669"/>
    <property type="project" value="UniProtKB-EC"/>
</dbReference>
<dbReference type="SMART" id="SM01008">
    <property type="entry name" value="Ald_Xan_dh_C"/>
    <property type="match status" value="1"/>
</dbReference>
<protein>
    <submittedName>
        <fullName evidence="3">Xanthine dehydrogenase molybdenum-binding subunit XdhA</fullName>
        <ecNumber evidence="3">1.17.1.4</ecNumber>
    </submittedName>
</protein>
<dbReference type="EMBL" id="JAHUZB010000004">
    <property type="protein sequence ID" value="MBV7391144.1"/>
    <property type="molecule type" value="Genomic_DNA"/>
</dbReference>
<dbReference type="InterPro" id="IPR016208">
    <property type="entry name" value="Ald_Oxase/xanthine_DH-like"/>
</dbReference>
<dbReference type="Pfam" id="PF20256">
    <property type="entry name" value="MoCoBD_2"/>
    <property type="match status" value="1"/>
</dbReference>
<evidence type="ECO:0000313" key="3">
    <source>
        <dbReference type="EMBL" id="MBV7391144.1"/>
    </source>
</evidence>
<dbReference type="InterPro" id="IPR000674">
    <property type="entry name" value="Ald_Oxase/Xan_DH_a/b"/>
</dbReference>
<dbReference type="NCBIfam" id="NF043082">
    <property type="entry name" value="XdhA_XDHase"/>
    <property type="match status" value="1"/>
</dbReference>
<dbReference type="EC" id="1.17.1.4" evidence="3"/>
<dbReference type="InterPro" id="IPR050028">
    <property type="entry name" value="XdhA_XDHase"/>
</dbReference>
<keyword evidence="1" id="KW-0500">Molybdenum</keyword>
<proteinExistence type="predicted"/>
<dbReference type="Proteomes" id="UP000774130">
    <property type="component" value="Unassembled WGS sequence"/>
</dbReference>
<dbReference type="InterPro" id="IPR046867">
    <property type="entry name" value="AldOxase/xan_DH_MoCoBD2"/>
</dbReference>
<accession>A0ABS6TDY5</accession>
<reference evidence="3 4" key="1">
    <citation type="submission" date="2021-06" db="EMBL/GenBank/DDBJ databases">
        <title>Enterococcus alishanensis sp. nov., a novel lactic acid bacterium isolated from fresh coffee beans.</title>
        <authorList>
            <person name="Chen Y.-S."/>
        </authorList>
    </citation>
    <scope>NUCLEOTIDE SEQUENCE [LARGE SCALE GENOMIC DNA]</scope>
    <source>
        <strain evidence="3 4">ALS3</strain>
    </source>
</reference>
<dbReference type="PANTHER" id="PTHR11908">
    <property type="entry name" value="XANTHINE DEHYDROGENASE"/>
    <property type="match status" value="1"/>
</dbReference>
<dbReference type="InterPro" id="IPR008274">
    <property type="entry name" value="AldOxase/xan_DH_MoCoBD1"/>
</dbReference>
<dbReference type="RefSeq" id="WP_218326240.1">
    <property type="nucleotide sequence ID" value="NZ_JAHUZB010000004.1"/>
</dbReference>
<keyword evidence="4" id="KW-1185">Reference proteome</keyword>
<gene>
    <name evidence="3" type="primary">xdhA</name>
    <name evidence="3" type="ORF">KUA55_10665</name>
</gene>
<evidence type="ECO:0000313" key="4">
    <source>
        <dbReference type="Proteomes" id="UP000774130"/>
    </source>
</evidence>
<dbReference type="NCBIfam" id="NF007426">
    <property type="entry name" value="PRK09970.1"/>
    <property type="match status" value="1"/>
</dbReference>
<sequence>MEKKGAIGQSETRWDAISKVKGTAMFTADFPVQNMLHGKIVRSTIAHGRVLEFDISEAEKMPGVVKILLPEDMPQNQFATAGHPYNMIPEKRDVADRLILTRDVRVYGEEIAAVVAKTELQAVQAAEKIKVTYEEYPVYLSPKESMAEGAMRIHKERDNVIANTKVGFGDVEEELAKADYVLKEHFSTGVQQHVHMENQVAIAYQSEDQRWTCISSTQIPHICRRIIGEAMGMPWSQFRVKKPFIGGGFGNKQDVTIEPLAVAMTMACGGRPVQLAITREESLAFTRTRHAIDYDVQIGVNKDGHITAIDFDVYSNQGGYASHGHSIGGKGGTFIHALYKSDALRYAAKTVYTNIATAGAMRGYGIPQVMYALESIIDDAAEKIGMDPIEFRMMNAQPDNFKNTISKIKQKNFLIEECLKKGREAFEWDRKLKDSLNYKSGSKRRGVGVGSFSYGSGTYPFGLEVSGARLILIQDGRFKLMLGATEIGQGADTAFSQMAAEILGVPTNHVIRDFMTDTDVDPFDTGAYASRQSYITGFAVREAAEEMKQKIVERASDIYDVRPEYLDIVDSQIIYAYDGEVVTSLADLALASFYDMQHGQSIVAESAVNIHHNAYASGCTFAEVEVDVETGKVDLLSVMNVHDSGKIINPKLAGGQVEGGMAMGIAYGLSEGLRYNEKGKPLNNNLLDYKIPTTMDLPELDFEFVEEMDPLAPFGNKALGENPMNSPAQAIRNAVKNATNVAINDIPLSTQRVFEHMKENNVITVKNQADAK</sequence>
<dbReference type="Pfam" id="PF01315">
    <property type="entry name" value="Ald_Xan_dh_C"/>
    <property type="match status" value="1"/>
</dbReference>
<comment type="caution">
    <text evidence="3">The sequence shown here is derived from an EMBL/GenBank/DDBJ whole genome shotgun (WGS) entry which is preliminary data.</text>
</comment>
<dbReference type="PANTHER" id="PTHR11908:SF132">
    <property type="entry name" value="ALDEHYDE OXIDASE 1-RELATED"/>
    <property type="match status" value="1"/>
</dbReference>
<evidence type="ECO:0000256" key="1">
    <source>
        <dbReference type="ARBA" id="ARBA00022505"/>
    </source>
</evidence>
<feature type="domain" description="Aldehyde oxidase/xanthine dehydrogenase a/b hammerhead" evidence="2">
    <location>
        <begin position="21"/>
        <end position="137"/>
    </location>
</feature>
<keyword evidence="3" id="KW-0560">Oxidoreductase</keyword>
<name>A0ABS6TDY5_9ENTE</name>
<evidence type="ECO:0000259" key="2">
    <source>
        <dbReference type="SMART" id="SM01008"/>
    </source>
</evidence>
<organism evidence="3 4">
    <name type="scientific">Enterococcus alishanensis</name>
    <dbReference type="NCBI Taxonomy" id="1303817"/>
    <lineage>
        <taxon>Bacteria</taxon>
        <taxon>Bacillati</taxon>
        <taxon>Bacillota</taxon>
        <taxon>Bacilli</taxon>
        <taxon>Lactobacillales</taxon>
        <taxon>Enterococcaceae</taxon>
        <taxon>Enterococcus</taxon>
    </lineage>
</organism>